<keyword evidence="5" id="KW-1185">Reference proteome</keyword>
<dbReference type="RefSeq" id="WP_169573189.1">
    <property type="nucleotide sequence ID" value="NZ_JABBFV010000006.1"/>
</dbReference>
<dbReference type="SUPFAM" id="SSF51230">
    <property type="entry name" value="Single hybrid motif"/>
    <property type="match status" value="1"/>
</dbReference>
<comment type="caution">
    <text evidence="4">The sequence shown here is derived from an EMBL/GenBank/DDBJ whole genome shotgun (WGS) entry which is preliminary data.</text>
</comment>
<dbReference type="InterPro" id="IPR050739">
    <property type="entry name" value="MFP"/>
</dbReference>
<keyword evidence="2" id="KW-1133">Transmembrane helix</keyword>
<evidence type="ECO:0000313" key="4">
    <source>
        <dbReference type="EMBL" id="NML10695.1"/>
    </source>
</evidence>
<keyword evidence="2" id="KW-0812">Transmembrane</keyword>
<keyword evidence="2" id="KW-0472">Membrane</keyword>
<dbReference type="InterPro" id="IPR058982">
    <property type="entry name" value="Beta-barrel_AprE"/>
</dbReference>
<dbReference type="Proteomes" id="UP000519023">
    <property type="component" value="Unassembled WGS sequence"/>
</dbReference>
<dbReference type="EMBL" id="JABBFV010000006">
    <property type="protein sequence ID" value="NML10695.1"/>
    <property type="molecule type" value="Genomic_DNA"/>
</dbReference>
<organism evidence="4 5">
    <name type="scientific">Sphingobium psychrophilum</name>
    <dbReference type="NCBI Taxonomy" id="2728834"/>
    <lineage>
        <taxon>Bacteria</taxon>
        <taxon>Pseudomonadati</taxon>
        <taxon>Pseudomonadota</taxon>
        <taxon>Alphaproteobacteria</taxon>
        <taxon>Sphingomonadales</taxon>
        <taxon>Sphingomonadaceae</taxon>
        <taxon>Sphingobium</taxon>
    </lineage>
</organism>
<evidence type="ECO:0000256" key="1">
    <source>
        <dbReference type="SAM" id="Coils"/>
    </source>
</evidence>
<sequence length="396" mass="43035">MIARNDQFRGDPLISPGISATAVWCTILMITVALVATLFLSRVPRAVIGIGYLDSEGVGSDVKSISPGRIKTIKVKVGQWINKGDTIAILDHDLMSATLTRARNSTVDRQIKSLEINADNAEARSELLKSSVVAEITKTSSRIRSLQSRIALQSRRVATSRDSLTRIGALSSRGFVTRNEIDRRESDLIRSEQDVLALESELADAQSDLASLKSKLKQVKIDGTISKIDYEERAAQIISDHQSEDGSRQSWLIAPRSGYITRAPVSAGDVISANYVVASIAKNQNLNTIKAYVPASAIGVIRSGQRAEIKFDAVPSLSQTHVYGRVIRVSGLTLRDDLPLASIEPNQRNVICEILVDDARSKSLTEGIDRKFGMTAKVTVITGSQSLISLLLKNAN</sequence>
<feature type="domain" description="AprE-like beta-barrel" evidence="3">
    <location>
        <begin position="289"/>
        <end position="383"/>
    </location>
</feature>
<proteinExistence type="predicted"/>
<evidence type="ECO:0000259" key="3">
    <source>
        <dbReference type="Pfam" id="PF26002"/>
    </source>
</evidence>
<evidence type="ECO:0000313" key="5">
    <source>
        <dbReference type="Proteomes" id="UP000519023"/>
    </source>
</evidence>
<dbReference type="GO" id="GO:0015562">
    <property type="term" value="F:efflux transmembrane transporter activity"/>
    <property type="evidence" value="ECO:0007669"/>
    <property type="project" value="InterPro"/>
</dbReference>
<feature type="transmembrane region" description="Helical" evidence="2">
    <location>
        <begin position="20"/>
        <end position="40"/>
    </location>
</feature>
<feature type="coiled-coil region" evidence="1">
    <location>
        <begin position="188"/>
        <end position="222"/>
    </location>
</feature>
<dbReference type="SUPFAM" id="SSF56954">
    <property type="entry name" value="Outer membrane efflux proteins (OEP)"/>
    <property type="match status" value="1"/>
</dbReference>
<dbReference type="AlphaFoldDB" id="A0A7X9WVK4"/>
<accession>A0A7X9WVK4</accession>
<dbReference type="Gene3D" id="1.20.1600.10">
    <property type="entry name" value="Outer membrane efflux proteins (OEP)"/>
    <property type="match status" value="1"/>
</dbReference>
<dbReference type="PRINTS" id="PR01490">
    <property type="entry name" value="RTXTOXIND"/>
</dbReference>
<protein>
    <submittedName>
        <fullName evidence="4">HlyD family efflux transporter periplasmic adaptor subunit</fullName>
    </submittedName>
</protein>
<gene>
    <name evidence="4" type="ORF">HHL08_11130</name>
</gene>
<name>A0A7X9WVK4_9SPHN</name>
<reference evidence="4 5" key="1">
    <citation type="submission" date="2020-04" db="EMBL/GenBank/DDBJ databases">
        <title>Sphingobium sp. AR-3-1 isolated from Arctic soil.</title>
        <authorList>
            <person name="Dahal R.H."/>
            <person name="Chaudhary D.K."/>
        </authorList>
    </citation>
    <scope>NUCLEOTIDE SEQUENCE [LARGE SCALE GENOMIC DNA]</scope>
    <source>
        <strain evidence="4 5">AR-3-1</strain>
    </source>
</reference>
<keyword evidence="1" id="KW-0175">Coiled coil</keyword>
<dbReference type="PANTHER" id="PTHR30386:SF28">
    <property type="entry name" value="EXPORTED PROTEIN"/>
    <property type="match status" value="1"/>
</dbReference>
<feature type="coiled-coil region" evidence="1">
    <location>
        <begin position="104"/>
        <end position="131"/>
    </location>
</feature>
<dbReference type="InterPro" id="IPR011053">
    <property type="entry name" value="Single_hybrid_motif"/>
</dbReference>
<dbReference type="Gene3D" id="2.40.50.100">
    <property type="match status" value="1"/>
</dbReference>
<evidence type="ECO:0000256" key="2">
    <source>
        <dbReference type="SAM" id="Phobius"/>
    </source>
</evidence>
<dbReference type="Gene3D" id="2.40.30.170">
    <property type="match status" value="1"/>
</dbReference>
<dbReference type="Pfam" id="PF26002">
    <property type="entry name" value="Beta-barrel_AprE"/>
    <property type="match status" value="1"/>
</dbReference>
<dbReference type="PANTHER" id="PTHR30386">
    <property type="entry name" value="MEMBRANE FUSION SUBUNIT OF EMRAB-TOLC MULTIDRUG EFFLUX PUMP"/>
    <property type="match status" value="1"/>
</dbReference>